<dbReference type="InterPro" id="IPR017850">
    <property type="entry name" value="Alkaline_phosphatase_core_sf"/>
</dbReference>
<dbReference type="Proteomes" id="UP000887574">
    <property type="component" value="Unplaced"/>
</dbReference>
<dbReference type="InterPro" id="IPR004245">
    <property type="entry name" value="DUF229"/>
</dbReference>
<evidence type="ECO:0000313" key="1">
    <source>
        <dbReference type="Proteomes" id="UP000887574"/>
    </source>
</evidence>
<dbReference type="PANTHER" id="PTHR10974">
    <property type="entry name" value="FI08016P-RELATED"/>
    <property type="match status" value="1"/>
</dbReference>
<accession>A0A915E0L4</accession>
<dbReference type="SUPFAM" id="SSF53649">
    <property type="entry name" value="Alkaline phosphatase-like"/>
    <property type="match status" value="1"/>
</dbReference>
<dbReference type="CDD" id="cd16021">
    <property type="entry name" value="ALP_like"/>
    <property type="match status" value="1"/>
</dbReference>
<dbReference type="GO" id="GO:0005615">
    <property type="term" value="C:extracellular space"/>
    <property type="evidence" value="ECO:0007669"/>
    <property type="project" value="TreeGrafter"/>
</dbReference>
<proteinExistence type="predicted"/>
<organism evidence="1 2">
    <name type="scientific">Ditylenchus dipsaci</name>
    <dbReference type="NCBI Taxonomy" id="166011"/>
    <lineage>
        <taxon>Eukaryota</taxon>
        <taxon>Metazoa</taxon>
        <taxon>Ecdysozoa</taxon>
        <taxon>Nematoda</taxon>
        <taxon>Chromadorea</taxon>
        <taxon>Rhabditida</taxon>
        <taxon>Tylenchina</taxon>
        <taxon>Tylenchomorpha</taxon>
        <taxon>Sphaerularioidea</taxon>
        <taxon>Anguinidae</taxon>
        <taxon>Anguininae</taxon>
        <taxon>Ditylenchus</taxon>
    </lineage>
</organism>
<dbReference type="Gene3D" id="3.40.720.10">
    <property type="entry name" value="Alkaline Phosphatase, subunit A"/>
    <property type="match status" value="1"/>
</dbReference>
<dbReference type="WBParaSite" id="jg25426">
    <property type="protein sequence ID" value="jg25426"/>
    <property type="gene ID" value="jg25426"/>
</dbReference>
<dbReference type="Pfam" id="PF02995">
    <property type="entry name" value="DUF229"/>
    <property type="match status" value="1"/>
</dbReference>
<dbReference type="AlphaFoldDB" id="A0A915E0L4"/>
<evidence type="ECO:0000313" key="2">
    <source>
        <dbReference type="WBParaSite" id="jg25426"/>
    </source>
</evidence>
<protein>
    <submittedName>
        <fullName evidence="2">Sulfatase N-terminal domain-containing protein</fullName>
    </submittedName>
</protein>
<reference evidence="2" key="1">
    <citation type="submission" date="2022-11" db="UniProtKB">
        <authorList>
            <consortium name="WormBaseParasite"/>
        </authorList>
    </citation>
    <scope>IDENTIFICATION</scope>
</reference>
<dbReference type="PANTHER" id="PTHR10974:SF75">
    <property type="entry name" value="SULFATASE DOMAIN-CONTAINING PROTEIN"/>
    <property type="match status" value="1"/>
</dbReference>
<sequence length="289" mass="34229">MIVLDSVSRSRFLRSLPKSLYFLQEDLEAITYHHLNKVGLNSMPNAFAFLFGRQMEPLPKSPLHEQKVLPDPGFDYKTRCSENLDNETSWIFAIFKKLGYKTMIAEDWAKGAVNWPDCVGFKNQPTDHYMRPFQIRVEMDQNTFETSHCREHYLFLLEYLQQFLEVYQDEQQKFTMTWIVELTHNYLNSLYHADDTFYKWFKDTHEKVKGAGGARMIILLKWKTHLFLMSDHGVRFGDHRSTPVGEIEDNNPGLFIVLPRRLRKNKKLREIMQENAQQLVSQHDVTQLF</sequence>
<keyword evidence="1" id="KW-1185">Reference proteome</keyword>
<name>A0A915E0L4_9BILA</name>